<feature type="domain" description="HTH lysR-type" evidence="5">
    <location>
        <begin position="11"/>
        <end position="60"/>
    </location>
</feature>
<dbReference type="Gene3D" id="1.10.10.10">
    <property type="entry name" value="Winged helix-like DNA-binding domain superfamily/Winged helix DNA-binding domain"/>
    <property type="match status" value="1"/>
</dbReference>
<dbReference type="SUPFAM" id="SSF46785">
    <property type="entry name" value="Winged helix' DNA-binding domain"/>
    <property type="match status" value="1"/>
</dbReference>
<dbReference type="GO" id="GO:0003700">
    <property type="term" value="F:DNA-binding transcription factor activity"/>
    <property type="evidence" value="ECO:0007669"/>
    <property type="project" value="InterPro"/>
</dbReference>
<dbReference type="GO" id="GO:0003677">
    <property type="term" value="F:DNA binding"/>
    <property type="evidence" value="ECO:0007669"/>
    <property type="project" value="UniProtKB-KW"/>
</dbReference>
<gene>
    <name evidence="6" type="ORF">JET14_08300</name>
</gene>
<dbReference type="PANTHER" id="PTHR30419:SF8">
    <property type="entry name" value="NITROGEN ASSIMILATION TRANSCRIPTIONAL ACTIVATOR-RELATED"/>
    <property type="match status" value="1"/>
</dbReference>
<dbReference type="KEGG" id="mlut:JET14_08300"/>
<dbReference type="AlphaFoldDB" id="A0A7T7KMT8"/>
<evidence type="ECO:0000313" key="6">
    <source>
        <dbReference type="EMBL" id="QQM32132.1"/>
    </source>
</evidence>
<sequence>MLDRMSLLFRFRTIAEAGSVRKASEVLNVTQPALSRSLAQLEDFYDAKLLERHARGVRPTPFGTKLLSTISRLARDWELAEAELAGNDPAAEGRLRIHAGPLWSSVVLPTITSKLHAQFPNLTLEMAPSVAGSSQALIDGLIDVSFGGLYAESEHPNLETRAFSKICDRLVARADHPIQQCRADDYEAVHCYPWIIYSADPIYEAETLHAVMERTGRLPQIRVRSSSLLAIFRLLQDGDYLCILPDAAALGIPGRPILTVPIELGRRNSDTGAVYRKAISHYPPLQALMALCADYFETIDQRLA</sequence>
<dbReference type="SUPFAM" id="SSF53850">
    <property type="entry name" value="Periplasmic binding protein-like II"/>
    <property type="match status" value="1"/>
</dbReference>
<evidence type="ECO:0000259" key="5">
    <source>
        <dbReference type="PROSITE" id="PS50931"/>
    </source>
</evidence>
<name>A0A7T7KMT8_9HYPH</name>
<dbReference type="PANTHER" id="PTHR30419">
    <property type="entry name" value="HTH-TYPE TRANSCRIPTIONAL REGULATOR YBHD"/>
    <property type="match status" value="1"/>
</dbReference>
<dbReference type="InterPro" id="IPR036390">
    <property type="entry name" value="WH_DNA-bd_sf"/>
</dbReference>
<accession>A0A7T7KMT8</accession>
<dbReference type="InterPro" id="IPR050950">
    <property type="entry name" value="HTH-type_LysR_regulators"/>
</dbReference>
<dbReference type="Pfam" id="PF03466">
    <property type="entry name" value="LysR_substrate"/>
    <property type="match status" value="1"/>
</dbReference>
<keyword evidence="3" id="KW-0238">DNA-binding</keyword>
<dbReference type="Pfam" id="PF00126">
    <property type="entry name" value="HTH_1"/>
    <property type="match status" value="1"/>
</dbReference>
<keyword evidence="2" id="KW-0805">Transcription regulation</keyword>
<proteinExistence type="inferred from homology"/>
<dbReference type="InterPro" id="IPR036388">
    <property type="entry name" value="WH-like_DNA-bd_sf"/>
</dbReference>
<evidence type="ECO:0000256" key="2">
    <source>
        <dbReference type="ARBA" id="ARBA00023015"/>
    </source>
</evidence>
<dbReference type="InterPro" id="IPR000847">
    <property type="entry name" value="LysR_HTH_N"/>
</dbReference>
<evidence type="ECO:0000313" key="7">
    <source>
        <dbReference type="Proteomes" id="UP000596083"/>
    </source>
</evidence>
<dbReference type="Proteomes" id="UP000596083">
    <property type="component" value="Chromosome"/>
</dbReference>
<dbReference type="GO" id="GO:0005829">
    <property type="term" value="C:cytosol"/>
    <property type="evidence" value="ECO:0007669"/>
    <property type="project" value="TreeGrafter"/>
</dbReference>
<dbReference type="Gene3D" id="3.40.190.290">
    <property type="match status" value="1"/>
</dbReference>
<protein>
    <submittedName>
        <fullName evidence="6">LysR family transcriptional regulator</fullName>
    </submittedName>
</protein>
<dbReference type="RefSeq" id="WP_200337596.1">
    <property type="nucleotide sequence ID" value="NZ_CP066786.1"/>
</dbReference>
<keyword evidence="4" id="KW-0804">Transcription</keyword>
<dbReference type="PROSITE" id="PS50931">
    <property type="entry name" value="HTH_LYSR"/>
    <property type="match status" value="1"/>
</dbReference>
<dbReference type="InterPro" id="IPR005119">
    <property type="entry name" value="LysR_subst-bd"/>
</dbReference>
<evidence type="ECO:0000256" key="1">
    <source>
        <dbReference type="ARBA" id="ARBA00009437"/>
    </source>
</evidence>
<reference evidence="6 7" key="1">
    <citation type="submission" date="2020-12" db="EMBL/GenBank/DDBJ databases">
        <authorList>
            <person name="Zheng R.K."/>
            <person name="Sun C.M."/>
        </authorList>
    </citation>
    <scope>NUCLEOTIDE SEQUENCE [LARGE SCALE GENOMIC DNA]</scope>
    <source>
        <strain evidence="6 7">ZRK001</strain>
    </source>
</reference>
<dbReference type="EMBL" id="CP066786">
    <property type="protein sequence ID" value="QQM32132.1"/>
    <property type="molecule type" value="Genomic_DNA"/>
</dbReference>
<evidence type="ECO:0000256" key="4">
    <source>
        <dbReference type="ARBA" id="ARBA00023163"/>
    </source>
</evidence>
<comment type="similarity">
    <text evidence="1">Belongs to the LysR transcriptional regulatory family.</text>
</comment>
<dbReference type="PRINTS" id="PR00039">
    <property type="entry name" value="HTHLYSR"/>
</dbReference>
<organism evidence="6 7">
    <name type="scientific">Martelella lutilitoris</name>
    <dbReference type="NCBI Taxonomy" id="2583532"/>
    <lineage>
        <taxon>Bacteria</taxon>
        <taxon>Pseudomonadati</taxon>
        <taxon>Pseudomonadota</taxon>
        <taxon>Alphaproteobacteria</taxon>
        <taxon>Hyphomicrobiales</taxon>
        <taxon>Aurantimonadaceae</taxon>
        <taxon>Martelella</taxon>
    </lineage>
</organism>
<evidence type="ECO:0000256" key="3">
    <source>
        <dbReference type="ARBA" id="ARBA00023125"/>
    </source>
</evidence>